<evidence type="ECO:0000256" key="3">
    <source>
        <dbReference type="ARBA" id="ARBA00022448"/>
    </source>
</evidence>
<sequence>MTAAFLLLAVTVIVGAFVQGSGGMGFALVFAPVAGLVAADLMPVALLALMLPLNGFVLWRERWAIDWSGVRWVSVARILCTPLGVWVLAIVPADKLGLLIGGSTVLAALVSLLAPDFKPGRGVYLGAGAVTAVTETATGVGGPPLALAYQHRPAPELRATVAACFLVGEIVSLALLLIQGKGSTSAMASAAALVPALAIGLWLSSMVHQRISSARLRMFVLIFAVVSGLLLMVR</sequence>
<accession>A0A967AYU5</accession>
<feature type="transmembrane region" description="Helical" evidence="8">
    <location>
        <begin position="72"/>
        <end position="90"/>
    </location>
</feature>
<proteinExistence type="inferred from homology"/>
<dbReference type="RefSeq" id="WP_166195369.1">
    <property type="nucleotide sequence ID" value="NZ_JAAOIV010000004.1"/>
</dbReference>
<feature type="transmembrane region" description="Helical" evidence="8">
    <location>
        <begin position="30"/>
        <end position="51"/>
    </location>
</feature>
<keyword evidence="5 8" id="KW-0812">Transmembrane</keyword>
<keyword evidence="4 8" id="KW-1003">Cell membrane</keyword>
<dbReference type="Proteomes" id="UP000744769">
    <property type="component" value="Unassembled WGS sequence"/>
</dbReference>
<dbReference type="InterPro" id="IPR052017">
    <property type="entry name" value="TSUP"/>
</dbReference>
<feature type="transmembrane region" description="Helical" evidence="8">
    <location>
        <begin position="184"/>
        <end position="204"/>
    </location>
</feature>
<reference evidence="9" key="1">
    <citation type="submission" date="2020-03" db="EMBL/GenBank/DDBJ databases">
        <title>Draft sequencing of Calidifontibacter sp. DB0510.</title>
        <authorList>
            <person name="Kim D.-U."/>
        </authorList>
    </citation>
    <scope>NUCLEOTIDE SEQUENCE</scope>
    <source>
        <strain evidence="9">DB0510</strain>
    </source>
</reference>
<evidence type="ECO:0000256" key="7">
    <source>
        <dbReference type="ARBA" id="ARBA00023136"/>
    </source>
</evidence>
<dbReference type="PANTHER" id="PTHR30269:SF37">
    <property type="entry name" value="MEMBRANE TRANSPORTER PROTEIN"/>
    <property type="match status" value="1"/>
</dbReference>
<evidence type="ECO:0000256" key="2">
    <source>
        <dbReference type="ARBA" id="ARBA00009142"/>
    </source>
</evidence>
<dbReference type="PANTHER" id="PTHR30269">
    <property type="entry name" value="TRANSMEMBRANE PROTEIN YFCA"/>
    <property type="match status" value="1"/>
</dbReference>
<organism evidence="9 10">
    <name type="scientific">Metallococcus carri</name>
    <dbReference type="NCBI Taxonomy" id="1656884"/>
    <lineage>
        <taxon>Bacteria</taxon>
        <taxon>Bacillati</taxon>
        <taxon>Actinomycetota</taxon>
        <taxon>Actinomycetes</taxon>
        <taxon>Micrococcales</taxon>
        <taxon>Dermacoccaceae</taxon>
        <taxon>Metallococcus</taxon>
    </lineage>
</organism>
<keyword evidence="6 8" id="KW-1133">Transmembrane helix</keyword>
<evidence type="ECO:0000313" key="10">
    <source>
        <dbReference type="Proteomes" id="UP000744769"/>
    </source>
</evidence>
<name>A0A967AYU5_9MICO</name>
<dbReference type="AlphaFoldDB" id="A0A967AYU5"/>
<comment type="similarity">
    <text evidence="2 8">Belongs to the 4-toluene sulfonate uptake permease (TSUP) (TC 2.A.102) family.</text>
</comment>
<dbReference type="InterPro" id="IPR002781">
    <property type="entry name" value="TM_pro_TauE-like"/>
</dbReference>
<evidence type="ECO:0000256" key="4">
    <source>
        <dbReference type="ARBA" id="ARBA00022475"/>
    </source>
</evidence>
<feature type="transmembrane region" description="Helical" evidence="8">
    <location>
        <begin position="159"/>
        <end position="178"/>
    </location>
</feature>
<evidence type="ECO:0000256" key="8">
    <source>
        <dbReference type="RuleBase" id="RU363041"/>
    </source>
</evidence>
<evidence type="ECO:0000313" key="9">
    <source>
        <dbReference type="EMBL" id="NHN55581.1"/>
    </source>
</evidence>
<dbReference type="EMBL" id="JAAOIV010000004">
    <property type="protein sequence ID" value="NHN55581.1"/>
    <property type="molecule type" value="Genomic_DNA"/>
</dbReference>
<keyword evidence="3" id="KW-0813">Transport</keyword>
<protein>
    <recommendedName>
        <fullName evidence="8">Probable membrane transporter protein</fullName>
    </recommendedName>
</protein>
<keyword evidence="7 8" id="KW-0472">Membrane</keyword>
<dbReference type="GO" id="GO:0005886">
    <property type="term" value="C:plasma membrane"/>
    <property type="evidence" value="ECO:0007669"/>
    <property type="project" value="UniProtKB-SubCell"/>
</dbReference>
<evidence type="ECO:0000256" key="5">
    <source>
        <dbReference type="ARBA" id="ARBA00022692"/>
    </source>
</evidence>
<comment type="subcellular location">
    <subcellularLocation>
        <location evidence="1 8">Cell membrane</location>
        <topology evidence="1 8">Multi-pass membrane protein</topology>
    </subcellularLocation>
</comment>
<gene>
    <name evidence="9" type="ORF">G9U51_07280</name>
</gene>
<feature type="transmembrane region" description="Helical" evidence="8">
    <location>
        <begin position="216"/>
        <end position="233"/>
    </location>
</feature>
<comment type="caution">
    <text evidence="9">The sequence shown here is derived from an EMBL/GenBank/DDBJ whole genome shotgun (WGS) entry which is preliminary data.</text>
</comment>
<evidence type="ECO:0000256" key="6">
    <source>
        <dbReference type="ARBA" id="ARBA00022989"/>
    </source>
</evidence>
<feature type="transmembrane region" description="Helical" evidence="8">
    <location>
        <begin position="96"/>
        <end position="114"/>
    </location>
</feature>
<evidence type="ECO:0000256" key="1">
    <source>
        <dbReference type="ARBA" id="ARBA00004651"/>
    </source>
</evidence>
<keyword evidence="10" id="KW-1185">Reference proteome</keyword>
<dbReference type="Pfam" id="PF01925">
    <property type="entry name" value="TauE"/>
    <property type="match status" value="1"/>
</dbReference>